<organism evidence="2 3">
    <name type="scientific">Ahniella affigens</name>
    <dbReference type="NCBI Taxonomy" id="2021234"/>
    <lineage>
        <taxon>Bacteria</taxon>
        <taxon>Pseudomonadati</taxon>
        <taxon>Pseudomonadota</taxon>
        <taxon>Gammaproteobacteria</taxon>
        <taxon>Lysobacterales</taxon>
        <taxon>Rhodanobacteraceae</taxon>
        <taxon>Ahniella</taxon>
    </lineage>
</organism>
<dbReference type="InterPro" id="IPR005097">
    <property type="entry name" value="Sacchrp_dh_NADP-bd"/>
</dbReference>
<gene>
    <name evidence="2" type="ORF">C7S18_15055</name>
</gene>
<evidence type="ECO:0000259" key="1">
    <source>
        <dbReference type="Pfam" id="PF03435"/>
    </source>
</evidence>
<dbReference type="AlphaFoldDB" id="A0A2P1PUA4"/>
<proteinExistence type="predicted"/>
<keyword evidence="3" id="KW-1185">Reference proteome</keyword>
<dbReference type="PANTHER" id="PTHR43796">
    <property type="entry name" value="CARBOXYNORSPERMIDINE SYNTHASE"/>
    <property type="match status" value="1"/>
</dbReference>
<reference evidence="2 3" key="2">
    <citation type="submission" date="2018-03" db="EMBL/GenBank/DDBJ databases">
        <authorList>
            <person name="Keele B.F."/>
        </authorList>
    </citation>
    <scope>NUCLEOTIDE SEQUENCE [LARGE SCALE GENOMIC DNA]</scope>
    <source>
        <strain evidence="2 3">D13</strain>
    </source>
</reference>
<dbReference type="RefSeq" id="WP_106892346.1">
    <property type="nucleotide sequence ID" value="NZ_CP027860.1"/>
</dbReference>
<feature type="domain" description="Saccharopine dehydrogenase NADP binding" evidence="1">
    <location>
        <begin position="9"/>
        <end position="135"/>
    </location>
</feature>
<accession>A0A2P1PUA4</accession>
<sequence length="375" mass="40167">MNQAAPTRILILGASGLFGALLARGLAAEPGFDILLAARRIKPLQRLAAAISVHPESTLDVLQLDVADAALVTKLHQHRVQMLIHCAGPFQEQDYSVARACLAAGVHYVDLADARAFVAGISDLDADAKNAGCVVLSGASTVPALSGAVVGALAADLREVREIDVAIAPGNRTERGLATIAAILSYTGKPMPCWRDGRMATTRGWFGLHRRAFATPLGKRWQSDVDLPDLAFLPSQFPTLQTLRLTAGLELSLLHVGLWLLAGLARWRLLPLARMASLLKWCSDWLIPLGSDCGGMQVCMSGIDQQGNACLRQFDLVAEHGLGPNVPTLAARILAKQLRDGRMPEPGARAADRVLAYAEFEAEARAIGIRFQNRS</sequence>
<name>A0A2P1PUA4_9GAMM</name>
<dbReference type="Proteomes" id="UP000241074">
    <property type="component" value="Chromosome"/>
</dbReference>
<dbReference type="EMBL" id="CP027860">
    <property type="protein sequence ID" value="AVP98425.1"/>
    <property type="molecule type" value="Genomic_DNA"/>
</dbReference>
<dbReference type="Gene3D" id="3.40.50.720">
    <property type="entry name" value="NAD(P)-binding Rossmann-like Domain"/>
    <property type="match status" value="1"/>
</dbReference>
<dbReference type="InterPro" id="IPR036291">
    <property type="entry name" value="NAD(P)-bd_dom_sf"/>
</dbReference>
<evidence type="ECO:0000313" key="3">
    <source>
        <dbReference type="Proteomes" id="UP000241074"/>
    </source>
</evidence>
<reference evidence="2 3" key="1">
    <citation type="submission" date="2018-03" db="EMBL/GenBank/DDBJ databases">
        <title>Ahniella affigens gen. nov., sp. nov., a gammaproteobacterium isolated from sandy soil near a stream.</title>
        <authorList>
            <person name="Ko Y."/>
            <person name="Kim J.-H."/>
        </authorList>
    </citation>
    <scope>NUCLEOTIDE SEQUENCE [LARGE SCALE GENOMIC DNA]</scope>
    <source>
        <strain evidence="2 3">D13</strain>
    </source>
</reference>
<dbReference type="Pfam" id="PF03435">
    <property type="entry name" value="Sacchrp_dh_NADP"/>
    <property type="match status" value="1"/>
</dbReference>
<protein>
    <submittedName>
        <fullName evidence="2">Saccharopine dehydrogenase</fullName>
    </submittedName>
</protein>
<dbReference type="PANTHER" id="PTHR43796:SF2">
    <property type="entry name" value="CARBOXYNORSPERMIDINE SYNTHASE"/>
    <property type="match status" value="1"/>
</dbReference>
<dbReference type="OrthoDB" id="528778at2"/>
<dbReference type="KEGG" id="xba:C7S18_15055"/>
<evidence type="ECO:0000313" key="2">
    <source>
        <dbReference type="EMBL" id="AVP98425.1"/>
    </source>
</evidence>
<dbReference type="SUPFAM" id="SSF51735">
    <property type="entry name" value="NAD(P)-binding Rossmann-fold domains"/>
    <property type="match status" value="1"/>
</dbReference>